<dbReference type="RefSeq" id="WP_013862735.1">
    <property type="nucleotide sequence ID" value="NC_015635.1"/>
</dbReference>
<keyword evidence="2" id="KW-0472">Membrane</keyword>
<feature type="transmembrane region" description="Helical" evidence="2">
    <location>
        <begin position="199"/>
        <end position="217"/>
    </location>
</feature>
<feature type="domain" description="CAAX prenyl protease 2/Lysostaphin resistance protein A-like" evidence="3">
    <location>
        <begin position="201"/>
        <end position="292"/>
    </location>
</feature>
<dbReference type="OrthoDB" id="2680086at2"/>
<dbReference type="PANTHER" id="PTHR36435">
    <property type="entry name" value="SLR1288 PROTEIN"/>
    <property type="match status" value="1"/>
</dbReference>
<dbReference type="AlphaFoldDB" id="F5XSH4"/>
<feature type="compositionally biased region" description="Polar residues" evidence="1">
    <location>
        <begin position="17"/>
        <end position="30"/>
    </location>
</feature>
<sequence>MAKKSRRQSGNPAARGQTGNQPTSQAGNQSRESRSARLARNAENAGQLPEGVPPNGASYPQILRGTSYAWWRSMLGVVFGLSLYLMMTAVITQVVVGMSWSITGASGAFEDFSRRATAFELPAGMLAANLGIATLIPICWVLMTIVHQVRPRWLSSVQPRMRWKYLLISAGVAFVVLNAVTLIPLAFGGSDVKVSPQSGLWGFLIVIILTSPLQAAAEEYFFRGYLMQALGSLVAHPAFGVVVSALLFALMHGVQNPALFVNRLGFGLLAGILVWRTGGLEAGIGAHVVNNICAYLIAGLTSSMAALRAVDSITWVDSGIQLGGFAVFAALALLVARGLKLRTTADLSLGR</sequence>
<evidence type="ECO:0000256" key="1">
    <source>
        <dbReference type="SAM" id="MobiDB-lite"/>
    </source>
</evidence>
<feature type="transmembrane region" description="Helical" evidence="2">
    <location>
        <begin position="165"/>
        <end position="187"/>
    </location>
</feature>
<dbReference type="eggNOG" id="COG1266">
    <property type="taxonomic scope" value="Bacteria"/>
</dbReference>
<feature type="transmembrane region" description="Helical" evidence="2">
    <location>
        <begin position="123"/>
        <end position="145"/>
    </location>
</feature>
<evidence type="ECO:0000256" key="2">
    <source>
        <dbReference type="SAM" id="Phobius"/>
    </source>
</evidence>
<reference evidence="4 5" key="1">
    <citation type="submission" date="2011-05" db="EMBL/GenBank/DDBJ databases">
        <title>Whole genome sequence of Microlunatus phosphovorus NM-1.</title>
        <authorList>
            <person name="Hosoyama A."/>
            <person name="Sasaki K."/>
            <person name="Harada T."/>
            <person name="Igarashi R."/>
            <person name="Kawakoshi A."/>
            <person name="Sasagawa M."/>
            <person name="Fukada J."/>
            <person name="Nakamura S."/>
            <person name="Katano Y."/>
            <person name="Hanada S."/>
            <person name="Kamagata Y."/>
            <person name="Nakamura N."/>
            <person name="Yamazaki S."/>
            <person name="Fujita N."/>
        </authorList>
    </citation>
    <scope>NUCLEOTIDE SEQUENCE [LARGE SCALE GENOMIC DNA]</scope>
    <source>
        <strain evidence="5">ATCC 700054 / DSM 10555 / JCM 9379 / NBRC 101784 / NCIMB 13414 / VKM Ac-1990 / NM-1</strain>
    </source>
</reference>
<evidence type="ECO:0000313" key="4">
    <source>
        <dbReference type="EMBL" id="BAK34855.1"/>
    </source>
</evidence>
<feature type="transmembrane region" description="Helical" evidence="2">
    <location>
        <begin position="288"/>
        <end position="307"/>
    </location>
</feature>
<dbReference type="EMBL" id="AP012204">
    <property type="protein sequence ID" value="BAK34855.1"/>
    <property type="molecule type" value="Genomic_DNA"/>
</dbReference>
<dbReference type="GO" id="GO:0080120">
    <property type="term" value="P:CAAX-box protein maturation"/>
    <property type="evidence" value="ECO:0007669"/>
    <property type="project" value="UniProtKB-ARBA"/>
</dbReference>
<gene>
    <name evidence="4" type="ordered locus">MLP_18410</name>
</gene>
<feature type="transmembrane region" description="Helical" evidence="2">
    <location>
        <begin position="229"/>
        <end position="251"/>
    </location>
</feature>
<feature type="transmembrane region" description="Helical" evidence="2">
    <location>
        <begin position="257"/>
        <end position="276"/>
    </location>
</feature>
<feature type="transmembrane region" description="Helical" evidence="2">
    <location>
        <begin position="319"/>
        <end position="339"/>
    </location>
</feature>
<accession>F5XSH4</accession>
<keyword evidence="2" id="KW-1133">Transmembrane helix</keyword>
<dbReference type="HOGENOM" id="CLU_052492_1_1_11"/>
<evidence type="ECO:0000259" key="3">
    <source>
        <dbReference type="Pfam" id="PF02517"/>
    </source>
</evidence>
<dbReference type="InterPro" id="IPR003675">
    <property type="entry name" value="Rce1/LyrA-like_dom"/>
</dbReference>
<feature type="region of interest" description="Disordered" evidence="1">
    <location>
        <begin position="1"/>
        <end position="53"/>
    </location>
</feature>
<proteinExistence type="predicted"/>
<dbReference type="InterPro" id="IPR052710">
    <property type="entry name" value="CAAX_protease"/>
</dbReference>
<organism evidence="4 5">
    <name type="scientific">Microlunatus phosphovorus (strain ATCC 700054 / DSM 10555 / JCM 9379 / NBRC 101784 / NCIMB 13414 / VKM Ac-1990 / NM-1)</name>
    <dbReference type="NCBI Taxonomy" id="1032480"/>
    <lineage>
        <taxon>Bacteria</taxon>
        <taxon>Bacillati</taxon>
        <taxon>Actinomycetota</taxon>
        <taxon>Actinomycetes</taxon>
        <taxon>Propionibacteriales</taxon>
        <taxon>Propionibacteriaceae</taxon>
        <taxon>Microlunatus</taxon>
    </lineage>
</organism>
<dbReference type="Proteomes" id="UP000007947">
    <property type="component" value="Chromosome"/>
</dbReference>
<feature type="transmembrane region" description="Helical" evidence="2">
    <location>
        <begin position="74"/>
        <end position="103"/>
    </location>
</feature>
<keyword evidence="2" id="KW-0812">Transmembrane</keyword>
<evidence type="ECO:0000313" key="5">
    <source>
        <dbReference type="Proteomes" id="UP000007947"/>
    </source>
</evidence>
<dbReference type="KEGG" id="mph:MLP_18410"/>
<protein>
    <recommendedName>
        <fullName evidence="3">CAAX prenyl protease 2/Lysostaphin resistance protein A-like domain-containing protein</fullName>
    </recommendedName>
</protein>
<keyword evidence="5" id="KW-1185">Reference proteome</keyword>
<dbReference type="Pfam" id="PF02517">
    <property type="entry name" value="Rce1-like"/>
    <property type="match status" value="1"/>
</dbReference>
<dbReference type="PANTHER" id="PTHR36435:SF1">
    <property type="entry name" value="CAAX AMINO TERMINAL PROTEASE FAMILY PROTEIN"/>
    <property type="match status" value="1"/>
</dbReference>
<dbReference type="GO" id="GO:0004175">
    <property type="term" value="F:endopeptidase activity"/>
    <property type="evidence" value="ECO:0007669"/>
    <property type="project" value="UniProtKB-ARBA"/>
</dbReference>
<dbReference type="STRING" id="1032480.MLP_18410"/>
<name>F5XSH4_MICPN</name>